<feature type="transmembrane region" description="Helical" evidence="14">
    <location>
        <begin position="279"/>
        <end position="302"/>
    </location>
</feature>
<dbReference type="AlphaFoldDB" id="A0A2V2LIG7"/>
<feature type="transmembrane region" description="Helical" evidence="14">
    <location>
        <begin position="459"/>
        <end position="482"/>
    </location>
</feature>
<comment type="subcellular location">
    <subcellularLocation>
        <location evidence="1">Cell membrane</location>
        <topology evidence="1">Multi-pass membrane protein</topology>
    </subcellularLocation>
</comment>
<dbReference type="NCBIfam" id="NF033480">
    <property type="entry name" value="bifunc_MprF"/>
    <property type="match status" value="1"/>
</dbReference>
<keyword evidence="17" id="KW-1185">Reference proteome</keyword>
<evidence type="ECO:0000256" key="10">
    <source>
        <dbReference type="ARBA" id="ARBA00023136"/>
    </source>
</evidence>
<dbReference type="EC" id="2.3.2.3" evidence="3"/>
<evidence type="ECO:0000256" key="4">
    <source>
        <dbReference type="ARBA" id="ARBA00021546"/>
    </source>
</evidence>
<dbReference type="InterPro" id="IPR051211">
    <property type="entry name" value="PG_lysyltransferase"/>
</dbReference>
<sequence>MPQLLTQSLRNLFPLLLGIALFGMGIYALQHLLAPVDPADILHTMRATPVAVIALALAATTVGYSALVGYDWLALQFIGRTLPVRVVAFGGFLGYAFGNTIGISVVSGGAVRYRIYSAYGLNAFDVAAVSSYIAIALGTGLTLIGLAALALNPSLAAAYLPFPPATVAAVSGGVVAVSALVIFGTSWSQRSLRVWRFDLRLPPPRSLGWQLAITLTDVVAAAFTLWILLPDGKPDFSAFVAIYGIATMIGVISHVPGGVGVFETVVIGTLPATVPVGEAAAALLLFRCIYYLVPFSLGFVLVSLNEARLAGGVAARYFGRATGPLRPAIEAMGGAVPSLAAVAAFSLGIYLLLVSMIPSAQGHALAEGDLVAAILLEGGTLVSAVAGGLLLILSHGLARRIAAAFWLTLATLAGGAAAALLNDLDVESAALLLAGLGVLVPFRDAFYRQAKLTSGVFSAGWFLVVAGVLAGVGAFFFFVHQATPYSTDLWTEFSRDAGTPRSLRAGLAASALLLFFAVYIALRPVRATRDTAPEPAALERAAALLDKAHSPQACLALTGDKQFLFSRGGGAFIMYAVRGSSWVALGDPVGAPDEVGELCWTFVEKAERAGGRAVFYEASHHHLPQMIEMGLSLHKIGEEAVIDLPRFSLSGAKFKSMRAAHNRRLREGLDMQVLDPPHSPALLAELGAVSDAWLAAKSGREKRFSVGRFDAAYLNRCPIAVVRHGGKVQAFANILAPGDGRAVAIDLMRYLPGQASGIMEFLFLSLIEQYRDRGALEFSLGTAPLAGLSDRSVGRLWNRFGRLMFRHGGAFYNFSGLRAFKQKFRPDWRPRYIAVPPGMSPTRAMLDVALLVAGGPKGLVGRAENSDARRAPAPG</sequence>
<evidence type="ECO:0000259" key="15">
    <source>
        <dbReference type="Pfam" id="PF09924"/>
    </source>
</evidence>
<evidence type="ECO:0000256" key="12">
    <source>
        <dbReference type="ARBA" id="ARBA00031899"/>
    </source>
</evidence>
<dbReference type="SUPFAM" id="SSF55729">
    <property type="entry name" value="Acyl-CoA N-acyltransferases (Nat)"/>
    <property type="match status" value="1"/>
</dbReference>
<evidence type="ECO:0000256" key="5">
    <source>
        <dbReference type="ARBA" id="ARBA00022475"/>
    </source>
</evidence>
<dbReference type="InterPro" id="IPR016181">
    <property type="entry name" value="Acyl_CoA_acyltransferase"/>
</dbReference>
<dbReference type="Proteomes" id="UP000245680">
    <property type="component" value="Unassembled WGS sequence"/>
</dbReference>
<dbReference type="GO" id="GO:0006629">
    <property type="term" value="P:lipid metabolic process"/>
    <property type="evidence" value="ECO:0007669"/>
    <property type="project" value="UniProtKB-KW"/>
</dbReference>
<reference evidence="16 17" key="1">
    <citation type="submission" date="2018-05" db="EMBL/GenBank/DDBJ databases">
        <title>Rhodobacteraceae gen. nov., sp. nov. isolated from sea water.</title>
        <authorList>
            <person name="Ren Y."/>
        </authorList>
    </citation>
    <scope>NUCLEOTIDE SEQUENCE [LARGE SCALE GENOMIC DNA]</scope>
    <source>
        <strain evidence="16 17">TG-679</strain>
    </source>
</reference>
<keyword evidence="7 14" id="KW-0812">Transmembrane</keyword>
<evidence type="ECO:0000256" key="6">
    <source>
        <dbReference type="ARBA" id="ARBA00022679"/>
    </source>
</evidence>
<dbReference type="GO" id="GO:0055091">
    <property type="term" value="P:phospholipid homeostasis"/>
    <property type="evidence" value="ECO:0007669"/>
    <property type="project" value="TreeGrafter"/>
</dbReference>
<dbReference type="RefSeq" id="WP_109812694.1">
    <property type="nucleotide sequence ID" value="NZ_QGKU01000048.1"/>
</dbReference>
<dbReference type="Pfam" id="PF09924">
    <property type="entry name" value="LPG_synthase_C"/>
    <property type="match status" value="1"/>
</dbReference>
<protein>
    <recommendedName>
        <fullName evidence="4">Phosphatidylglycerol lysyltransferase</fullName>
        <ecNumber evidence="3">2.3.2.3</ecNumber>
    </recommendedName>
    <alternativeName>
        <fullName evidence="12">Lysylphosphatidylglycerol synthase</fullName>
    </alternativeName>
</protein>
<feature type="transmembrane region" description="Helical" evidence="14">
    <location>
        <begin position="428"/>
        <end position="447"/>
    </location>
</feature>
<feature type="transmembrane region" description="Helical" evidence="14">
    <location>
        <begin position="207"/>
        <end position="229"/>
    </location>
</feature>
<proteinExistence type="inferred from homology"/>
<feature type="transmembrane region" description="Helical" evidence="14">
    <location>
        <begin position="404"/>
        <end position="422"/>
    </location>
</feature>
<keyword evidence="6" id="KW-0808">Transferase</keyword>
<feature type="transmembrane region" description="Helical" evidence="14">
    <location>
        <begin position="164"/>
        <end position="187"/>
    </location>
</feature>
<comment type="caution">
    <text evidence="16">The sequence shown here is derived from an EMBL/GenBank/DDBJ whole genome shotgun (WGS) entry which is preliminary data.</text>
</comment>
<feature type="transmembrane region" description="Helical" evidence="14">
    <location>
        <begin position="131"/>
        <end position="152"/>
    </location>
</feature>
<feature type="transmembrane region" description="Helical" evidence="14">
    <location>
        <begin position="50"/>
        <end position="74"/>
    </location>
</feature>
<keyword evidence="8 14" id="KW-1133">Transmembrane helix</keyword>
<feature type="transmembrane region" description="Helical" evidence="14">
    <location>
        <begin position="236"/>
        <end position="259"/>
    </location>
</feature>
<gene>
    <name evidence="16" type="primary">mprF</name>
    <name evidence="16" type="ORF">DKT77_16135</name>
</gene>
<evidence type="ECO:0000313" key="17">
    <source>
        <dbReference type="Proteomes" id="UP000245680"/>
    </source>
</evidence>
<dbReference type="PANTHER" id="PTHR34697:SF2">
    <property type="entry name" value="PHOSPHATIDYLGLYCEROL LYSYLTRANSFERASE"/>
    <property type="match status" value="1"/>
</dbReference>
<organism evidence="16 17">
    <name type="scientific">Meridianimarinicoccus roseus</name>
    <dbReference type="NCBI Taxonomy" id="2072018"/>
    <lineage>
        <taxon>Bacteria</taxon>
        <taxon>Pseudomonadati</taxon>
        <taxon>Pseudomonadota</taxon>
        <taxon>Alphaproteobacteria</taxon>
        <taxon>Rhodobacterales</taxon>
        <taxon>Paracoccaceae</taxon>
        <taxon>Meridianimarinicoccus</taxon>
    </lineage>
</organism>
<name>A0A2V2LIG7_9RHOB</name>
<dbReference type="Pfam" id="PF03706">
    <property type="entry name" value="LPG_synthase_TM"/>
    <property type="match status" value="1"/>
</dbReference>
<feature type="transmembrane region" description="Helical" evidence="14">
    <location>
        <begin position="502"/>
        <end position="522"/>
    </location>
</feature>
<dbReference type="EMBL" id="QGKU01000048">
    <property type="protein sequence ID" value="PWR01653.1"/>
    <property type="molecule type" value="Genomic_DNA"/>
</dbReference>
<evidence type="ECO:0000256" key="2">
    <source>
        <dbReference type="ARBA" id="ARBA00008627"/>
    </source>
</evidence>
<keyword evidence="9" id="KW-0443">Lipid metabolism</keyword>
<comment type="similarity">
    <text evidence="2">Belongs to the LPG synthase family.</text>
</comment>
<evidence type="ECO:0000256" key="9">
    <source>
        <dbReference type="ARBA" id="ARBA00023098"/>
    </source>
</evidence>
<feature type="transmembrane region" description="Helical" evidence="14">
    <location>
        <begin position="86"/>
        <end position="111"/>
    </location>
</feature>
<keyword evidence="5" id="KW-1003">Cell membrane</keyword>
<feature type="domain" description="Phosphatidylglycerol lysyltransferase C-terminal" evidence="15">
    <location>
        <begin position="544"/>
        <end position="834"/>
    </location>
</feature>
<feature type="transmembrane region" description="Helical" evidence="14">
    <location>
        <begin position="12"/>
        <end position="30"/>
    </location>
</feature>
<dbReference type="PANTHER" id="PTHR34697">
    <property type="entry name" value="PHOSPHATIDYLGLYCEROL LYSYLTRANSFERASE"/>
    <property type="match status" value="1"/>
</dbReference>
<evidence type="ECO:0000256" key="7">
    <source>
        <dbReference type="ARBA" id="ARBA00022692"/>
    </source>
</evidence>
<evidence type="ECO:0000256" key="13">
    <source>
        <dbReference type="ARBA" id="ARBA00047540"/>
    </source>
</evidence>
<evidence type="ECO:0000256" key="3">
    <source>
        <dbReference type="ARBA" id="ARBA00012014"/>
    </source>
</evidence>
<dbReference type="GO" id="GO:0046677">
    <property type="term" value="P:response to antibiotic"/>
    <property type="evidence" value="ECO:0007669"/>
    <property type="project" value="UniProtKB-KW"/>
</dbReference>
<comment type="catalytic activity">
    <reaction evidence="13">
        <text>L-lysyl-tRNA(Lys) + a 1,2-diacyl-sn-glycero-3-phospho-(1'-sn-glycerol) = a 1,2-diacyl-sn-glycero-3-phospho-1'-(3'-O-L-lysyl)-sn-glycerol + tRNA(Lys)</text>
        <dbReference type="Rhea" id="RHEA:10668"/>
        <dbReference type="Rhea" id="RHEA-COMP:9696"/>
        <dbReference type="Rhea" id="RHEA-COMP:9697"/>
        <dbReference type="ChEBI" id="CHEBI:64716"/>
        <dbReference type="ChEBI" id="CHEBI:75792"/>
        <dbReference type="ChEBI" id="CHEBI:78442"/>
        <dbReference type="ChEBI" id="CHEBI:78529"/>
        <dbReference type="EC" id="2.3.2.3"/>
    </reaction>
</comment>
<evidence type="ECO:0000313" key="16">
    <source>
        <dbReference type="EMBL" id="PWR01653.1"/>
    </source>
</evidence>
<keyword evidence="11" id="KW-0046">Antibiotic resistance</keyword>
<dbReference type="InterPro" id="IPR022791">
    <property type="entry name" value="L-PG_synthase/AglD"/>
</dbReference>
<dbReference type="InterPro" id="IPR024320">
    <property type="entry name" value="LPG_synthase_C"/>
</dbReference>
<dbReference type="GO" id="GO:0005886">
    <property type="term" value="C:plasma membrane"/>
    <property type="evidence" value="ECO:0007669"/>
    <property type="project" value="UniProtKB-SubCell"/>
</dbReference>
<evidence type="ECO:0000256" key="8">
    <source>
        <dbReference type="ARBA" id="ARBA00022989"/>
    </source>
</evidence>
<evidence type="ECO:0000256" key="1">
    <source>
        <dbReference type="ARBA" id="ARBA00004651"/>
    </source>
</evidence>
<feature type="transmembrane region" description="Helical" evidence="14">
    <location>
        <begin position="370"/>
        <end position="392"/>
    </location>
</feature>
<evidence type="ECO:0000256" key="11">
    <source>
        <dbReference type="ARBA" id="ARBA00023251"/>
    </source>
</evidence>
<dbReference type="OrthoDB" id="145485at2"/>
<evidence type="ECO:0000256" key="14">
    <source>
        <dbReference type="SAM" id="Phobius"/>
    </source>
</evidence>
<accession>A0A2V2LIG7</accession>
<dbReference type="GO" id="GO:0050071">
    <property type="term" value="F:phosphatidylglycerol lysyltransferase activity"/>
    <property type="evidence" value="ECO:0007669"/>
    <property type="project" value="UniProtKB-EC"/>
</dbReference>
<feature type="transmembrane region" description="Helical" evidence="14">
    <location>
        <begin position="335"/>
        <end position="358"/>
    </location>
</feature>
<keyword evidence="10 14" id="KW-0472">Membrane</keyword>